<comment type="function">
    <text evidence="6">Component of the 90S pre-ribosome involved in the maturation of rRNAs. Required for early cleavages of the pre-RNAs in the 40S ribosomal subunit maturation pathway.</text>
</comment>
<comment type="subcellular location">
    <subcellularLocation>
        <location evidence="1 6">Nucleus</location>
        <location evidence="1 6">Nucleolus</location>
    </subcellularLocation>
</comment>
<evidence type="ECO:0000313" key="8">
    <source>
        <dbReference type="EMBL" id="KAL2086591.1"/>
    </source>
</evidence>
<keyword evidence="3 6" id="KW-0690">Ribosome biogenesis</keyword>
<dbReference type="AlphaFoldDB" id="A0ABD1JHF3"/>
<feature type="compositionally biased region" description="Polar residues" evidence="7">
    <location>
        <begin position="65"/>
        <end position="74"/>
    </location>
</feature>
<sequence>METRKTLHYFGSRPERDSNQVSAVSGLGCAVVVGWYGRHAESYLCDGAITFSQITMSLRKKDTTVRIQTSSQGAMKSKQTKKIPDIPDDSSEDDEEMERNFALLSKKNAQWNTEEERGDEEDVEDGDEEEEEGGEEDDDDNAEEEEEEEEEEGVEDDTGAVGGEEGEADAFEEEEEEEDEGEEDDDSSGEEPDEQPTQMSRHQGQQETEDDVKRELSNMSFEEIMQLQNRVGIKAYNKIAYGRDEAKGRKRPDQMKRLNKHKPQEISSKQRVPFLRKVVPVKKPILRDPRFDDLSGEYKPEIFSQTYKFINDIQDREKKMVKKKLNKTKSDAKKDELKFLLKRMENQERERKRKEQQREKELLFKRKQRELVGQGHRPFFLKKSDKKKLELAEKYKDLKRSGKLDNFMAKKRKRNATKDRRRLPKQHKSH</sequence>
<feature type="region of interest" description="Disordered" evidence="7">
    <location>
        <begin position="401"/>
        <end position="430"/>
    </location>
</feature>
<dbReference type="PANTHER" id="PTHR21738:SF0">
    <property type="entry name" value="RIBOSOMAL RNA PROCESSING PROTEIN 36 HOMOLOG"/>
    <property type="match status" value="1"/>
</dbReference>
<evidence type="ECO:0000256" key="4">
    <source>
        <dbReference type="ARBA" id="ARBA00022552"/>
    </source>
</evidence>
<comment type="similarity">
    <text evidence="2 6">Belongs to the RRP36 family.</text>
</comment>
<keyword evidence="4 6" id="KW-0698">rRNA processing</keyword>
<keyword evidence="5 6" id="KW-0539">Nucleus</keyword>
<evidence type="ECO:0000256" key="5">
    <source>
        <dbReference type="ARBA" id="ARBA00023242"/>
    </source>
</evidence>
<dbReference type="GO" id="GO:0006364">
    <property type="term" value="P:rRNA processing"/>
    <property type="evidence" value="ECO:0007669"/>
    <property type="project" value="UniProtKB-UniRule"/>
</dbReference>
<feature type="region of interest" description="Disordered" evidence="7">
    <location>
        <begin position="344"/>
        <end position="367"/>
    </location>
</feature>
<feature type="compositionally biased region" description="Basic and acidic residues" evidence="7">
    <location>
        <begin position="244"/>
        <end position="256"/>
    </location>
</feature>
<dbReference type="GO" id="GO:1990904">
    <property type="term" value="C:ribonucleoprotein complex"/>
    <property type="evidence" value="ECO:0007669"/>
    <property type="project" value="UniProtKB-KW"/>
</dbReference>
<dbReference type="PROSITE" id="PS51257">
    <property type="entry name" value="PROKAR_LIPOPROTEIN"/>
    <property type="match status" value="1"/>
</dbReference>
<dbReference type="GO" id="GO:0005730">
    <property type="term" value="C:nucleolus"/>
    <property type="evidence" value="ECO:0007669"/>
    <property type="project" value="UniProtKB-SubCell"/>
</dbReference>
<name>A0ABD1JHF3_9TELE</name>
<evidence type="ECO:0000256" key="1">
    <source>
        <dbReference type="ARBA" id="ARBA00004604"/>
    </source>
</evidence>
<feature type="compositionally biased region" description="Acidic residues" evidence="7">
    <location>
        <begin position="86"/>
        <end position="97"/>
    </location>
</feature>
<dbReference type="PANTHER" id="PTHR21738">
    <property type="entry name" value="RIBOSOMAL RNA PROCESSING PROTEIN 36 HOMOLOG"/>
    <property type="match status" value="1"/>
</dbReference>
<feature type="compositionally biased region" description="Acidic residues" evidence="7">
    <location>
        <begin position="116"/>
        <end position="194"/>
    </location>
</feature>
<evidence type="ECO:0000256" key="2">
    <source>
        <dbReference type="ARBA" id="ARBA00009418"/>
    </source>
</evidence>
<keyword evidence="9" id="KW-1185">Reference proteome</keyword>
<evidence type="ECO:0000256" key="3">
    <source>
        <dbReference type="ARBA" id="ARBA00022517"/>
    </source>
</evidence>
<evidence type="ECO:0000256" key="7">
    <source>
        <dbReference type="SAM" id="MobiDB-lite"/>
    </source>
</evidence>
<dbReference type="Proteomes" id="UP001591681">
    <property type="component" value="Unassembled WGS sequence"/>
</dbReference>
<dbReference type="Pfam" id="PF06102">
    <property type="entry name" value="RRP36"/>
    <property type="match status" value="1"/>
</dbReference>
<gene>
    <name evidence="8" type="ORF">ACEWY4_017650</name>
</gene>
<feature type="region of interest" description="Disordered" evidence="7">
    <location>
        <begin position="65"/>
        <end position="217"/>
    </location>
</feature>
<feature type="compositionally biased region" description="Polar residues" evidence="7">
    <location>
        <begin position="195"/>
        <end position="206"/>
    </location>
</feature>
<feature type="region of interest" description="Disordered" evidence="7">
    <location>
        <begin position="244"/>
        <end position="271"/>
    </location>
</feature>
<feature type="compositionally biased region" description="Basic residues" evidence="7">
    <location>
        <begin position="409"/>
        <end position="430"/>
    </location>
</feature>
<protein>
    <recommendedName>
        <fullName evidence="6">rRNA biogenesis protein RRP36</fullName>
    </recommendedName>
</protein>
<comment type="caution">
    <text evidence="8">The sequence shown here is derived from an EMBL/GenBank/DDBJ whole genome shotgun (WGS) entry which is preliminary data.</text>
</comment>
<dbReference type="EMBL" id="JBHFQA010000015">
    <property type="protein sequence ID" value="KAL2086591.1"/>
    <property type="molecule type" value="Genomic_DNA"/>
</dbReference>
<comment type="subunit">
    <text evidence="6">Associates with 90S and pre-40S pre-ribosomal particles.</text>
</comment>
<dbReference type="InterPro" id="IPR009292">
    <property type="entry name" value="RRP36"/>
</dbReference>
<accession>A0ABD1JHF3</accession>
<evidence type="ECO:0000256" key="6">
    <source>
        <dbReference type="RuleBase" id="RU368027"/>
    </source>
</evidence>
<reference evidence="8 9" key="1">
    <citation type="submission" date="2024-09" db="EMBL/GenBank/DDBJ databases">
        <title>A chromosome-level genome assembly of Gray's grenadier anchovy, Coilia grayii.</title>
        <authorList>
            <person name="Fu Z."/>
        </authorList>
    </citation>
    <scope>NUCLEOTIDE SEQUENCE [LARGE SCALE GENOMIC DNA]</scope>
    <source>
        <strain evidence="8">G4</strain>
        <tissue evidence="8">Muscle</tissue>
    </source>
</reference>
<organism evidence="8 9">
    <name type="scientific">Coilia grayii</name>
    <name type="common">Gray's grenadier anchovy</name>
    <dbReference type="NCBI Taxonomy" id="363190"/>
    <lineage>
        <taxon>Eukaryota</taxon>
        <taxon>Metazoa</taxon>
        <taxon>Chordata</taxon>
        <taxon>Craniata</taxon>
        <taxon>Vertebrata</taxon>
        <taxon>Euteleostomi</taxon>
        <taxon>Actinopterygii</taxon>
        <taxon>Neopterygii</taxon>
        <taxon>Teleostei</taxon>
        <taxon>Clupei</taxon>
        <taxon>Clupeiformes</taxon>
        <taxon>Clupeoidei</taxon>
        <taxon>Engraulidae</taxon>
        <taxon>Coilinae</taxon>
        <taxon>Coilia</taxon>
    </lineage>
</organism>
<proteinExistence type="inferred from homology"/>
<keyword evidence="6" id="KW-0687">Ribonucleoprotein</keyword>
<evidence type="ECO:0000313" key="9">
    <source>
        <dbReference type="Proteomes" id="UP001591681"/>
    </source>
</evidence>